<evidence type="ECO:0000313" key="2">
    <source>
        <dbReference type="EMBL" id="OOK64949.1"/>
    </source>
</evidence>
<dbReference type="EMBL" id="MVBM01000011">
    <property type="protein sequence ID" value="OOK64949.1"/>
    <property type="molecule type" value="Genomic_DNA"/>
</dbReference>
<reference evidence="2 3" key="1">
    <citation type="submission" date="2017-02" db="EMBL/GenBank/DDBJ databases">
        <title>Complete genome sequences of Mycobacterium kansasii strains isolated from rhesus macaques.</title>
        <authorList>
            <person name="Panda A."/>
            <person name="Nagaraj S."/>
            <person name="Zhao X."/>
            <person name="Tettelin H."/>
            <person name="Detolla L.J."/>
        </authorList>
    </citation>
    <scope>NUCLEOTIDE SEQUENCE [LARGE SCALE GENOMIC DNA]</scope>
    <source>
        <strain evidence="2 3">11-3813</strain>
    </source>
</reference>
<dbReference type="AlphaFoldDB" id="A0A1V3WDA2"/>
<dbReference type="InterPro" id="IPR007296">
    <property type="entry name" value="DUF403"/>
</dbReference>
<evidence type="ECO:0000259" key="1">
    <source>
        <dbReference type="Pfam" id="PF04168"/>
    </source>
</evidence>
<sequence length="451" mass="48633">MAARIEAMPWQWAGQELPTFSSAPTDHAGMLTSAGVGMRLFTVAQRGGYAPMIGGLGYVLAPGAAAYMLKSVAAKDVWVRPTERAIAEAVTVTTLPPALKTGAGTRAVSSPRVLSDLFWMGRYGERAENMARLLIVARERYHVFRHQQHTEESECVPVLMAALGQITGTDTGAAHDHAEMIAVAPSMLWSMTVDLERPGSLVQSVEGLALCARAVRDQLSNDTWMVLAGVERAVALRSDPPQSLAEADALLAEAQAQTLAGMLTLAGVAAESMVRDAGWTMMDIGKRIERGLWLTALLADTLTAVRGVAAEQTIIESTLEACESSVSYRRRTVGKVSVAAVTDLMLFDPQNPRSLVYQLERLRADLKDLPGSSGSSRPERMVDEINTRLRRSDPAELEGVVDGRRTELADLLTAIHAALRDVADVITATQLKLPGGMQPLWGPEERRTMPA</sequence>
<protein>
    <submittedName>
        <fullName evidence="2">A predicted alpha-helical domain with a conserved ER motif family protein</fullName>
    </submittedName>
</protein>
<proteinExistence type="predicted"/>
<accession>A0A1V3WDA2</accession>
<evidence type="ECO:0000313" key="3">
    <source>
        <dbReference type="Proteomes" id="UP000189229"/>
    </source>
</evidence>
<dbReference type="InterPro" id="IPR051680">
    <property type="entry name" value="ATP-dep_Glu-Cys_Ligase-2"/>
</dbReference>
<dbReference type="PANTHER" id="PTHR34595:SF2">
    <property type="entry name" value="BLR2978 PROTEIN"/>
    <property type="match status" value="1"/>
</dbReference>
<dbReference type="Pfam" id="PF04168">
    <property type="entry name" value="Alpha-E"/>
    <property type="match status" value="1"/>
</dbReference>
<organism evidence="2 3">
    <name type="scientific">Mycobacterium kansasii</name>
    <dbReference type="NCBI Taxonomy" id="1768"/>
    <lineage>
        <taxon>Bacteria</taxon>
        <taxon>Bacillati</taxon>
        <taxon>Actinomycetota</taxon>
        <taxon>Actinomycetes</taxon>
        <taxon>Mycobacteriales</taxon>
        <taxon>Mycobacteriaceae</taxon>
        <taxon>Mycobacterium</taxon>
    </lineage>
</organism>
<gene>
    <name evidence="2" type="ORF">BZL30_8837</name>
</gene>
<dbReference type="PANTHER" id="PTHR34595">
    <property type="entry name" value="BLR5612 PROTEIN"/>
    <property type="match status" value="1"/>
</dbReference>
<name>A0A1V3WDA2_MYCKA</name>
<comment type="caution">
    <text evidence="2">The sequence shown here is derived from an EMBL/GenBank/DDBJ whole genome shotgun (WGS) entry which is preliminary data.</text>
</comment>
<dbReference type="Proteomes" id="UP000189229">
    <property type="component" value="Unassembled WGS sequence"/>
</dbReference>
<feature type="domain" description="DUF403" evidence="1">
    <location>
        <begin position="111"/>
        <end position="429"/>
    </location>
</feature>